<dbReference type="InterPro" id="IPR006108">
    <property type="entry name" value="3HC_DH_C"/>
</dbReference>
<gene>
    <name evidence="4" type="ORF">ACJHVH_00405</name>
</gene>
<organism evidence="4 5">
    <name type="scientific">Moraxella oculi</name>
    <dbReference type="NCBI Taxonomy" id="2940516"/>
    <lineage>
        <taxon>Bacteria</taxon>
        <taxon>Pseudomonadati</taxon>
        <taxon>Pseudomonadota</taxon>
        <taxon>Gammaproteobacteria</taxon>
        <taxon>Moraxellales</taxon>
        <taxon>Moraxellaceae</taxon>
        <taxon>Moraxella</taxon>
    </lineage>
</organism>
<dbReference type="PIRSF" id="PIRSF000105">
    <property type="entry name" value="HCDH"/>
    <property type="match status" value="1"/>
</dbReference>
<dbReference type="RefSeq" id="WP_407068363.1">
    <property type="nucleotide sequence ID" value="NZ_JBJJXE010000001.1"/>
</dbReference>
<dbReference type="InterPro" id="IPR013328">
    <property type="entry name" value="6PGD_dom2"/>
</dbReference>
<accession>A0ABW8U4D8</accession>
<dbReference type="InterPro" id="IPR036291">
    <property type="entry name" value="NAD(P)-bd_dom_sf"/>
</dbReference>
<evidence type="ECO:0000256" key="1">
    <source>
        <dbReference type="ARBA" id="ARBA00023002"/>
    </source>
</evidence>
<name>A0ABW8U4D8_9GAMM</name>
<dbReference type="Gene3D" id="3.40.50.720">
    <property type="entry name" value="NAD(P)-binding Rossmann-like Domain"/>
    <property type="match status" value="1"/>
</dbReference>
<dbReference type="GO" id="GO:0003857">
    <property type="term" value="F:(3S)-3-hydroxyacyl-CoA dehydrogenase (NAD+) activity"/>
    <property type="evidence" value="ECO:0007669"/>
    <property type="project" value="UniProtKB-EC"/>
</dbReference>
<evidence type="ECO:0000259" key="2">
    <source>
        <dbReference type="Pfam" id="PF00725"/>
    </source>
</evidence>
<keyword evidence="1 4" id="KW-0560">Oxidoreductase</keyword>
<dbReference type="Gene3D" id="1.10.1040.10">
    <property type="entry name" value="N-(1-d-carboxylethyl)-l-norvaline Dehydrogenase, domain 2"/>
    <property type="match status" value="1"/>
</dbReference>
<dbReference type="Proteomes" id="UP001624684">
    <property type="component" value="Unassembled WGS sequence"/>
</dbReference>
<comment type="caution">
    <text evidence="4">The sequence shown here is derived from an EMBL/GenBank/DDBJ whole genome shotgun (WGS) entry which is preliminary data.</text>
</comment>
<protein>
    <submittedName>
        <fullName evidence="4">3-hydroxyacyl-CoA dehydrogenase</fullName>
        <ecNumber evidence="4">1.1.1.35</ecNumber>
    </submittedName>
</protein>
<dbReference type="NCBIfam" id="NF006143">
    <property type="entry name" value="PRK08293.1"/>
    <property type="match status" value="1"/>
</dbReference>
<dbReference type="PANTHER" id="PTHR48075:SF3">
    <property type="entry name" value="3-HYDROXYACYL-COA DEHYDROGENASE"/>
    <property type="match status" value="1"/>
</dbReference>
<dbReference type="EMBL" id="JBJJXE010000001">
    <property type="protein sequence ID" value="MFL1731468.1"/>
    <property type="molecule type" value="Genomic_DNA"/>
</dbReference>
<dbReference type="SUPFAM" id="SSF51735">
    <property type="entry name" value="NAD(P)-binding Rossmann-fold domains"/>
    <property type="match status" value="1"/>
</dbReference>
<dbReference type="InterPro" id="IPR006176">
    <property type="entry name" value="3-OHacyl-CoA_DH_NAD-bd"/>
</dbReference>
<dbReference type="PANTHER" id="PTHR48075">
    <property type="entry name" value="3-HYDROXYACYL-COA DEHYDROGENASE FAMILY PROTEIN"/>
    <property type="match status" value="1"/>
</dbReference>
<proteinExistence type="predicted"/>
<dbReference type="SUPFAM" id="SSF48179">
    <property type="entry name" value="6-phosphogluconate dehydrogenase C-terminal domain-like"/>
    <property type="match status" value="1"/>
</dbReference>
<dbReference type="EC" id="1.1.1.35" evidence="4"/>
<evidence type="ECO:0000259" key="3">
    <source>
        <dbReference type="Pfam" id="PF02737"/>
    </source>
</evidence>
<dbReference type="Pfam" id="PF02737">
    <property type="entry name" value="3HCDH_N"/>
    <property type="match status" value="1"/>
</dbReference>
<feature type="domain" description="3-hydroxyacyl-CoA dehydrogenase NAD binding" evidence="3">
    <location>
        <begin position="25"/>
        <end position="203"/>
    </location>
</feature>
<evidence type="ECO:0000313" key="5">
    <source>
        <dbReference type="Proteomes" id="UP001624684"/>
    </source>
</evidence>
<dbReference type="InterPro" id="IPR022694">
    <property type="entry name" value="3-OHacyl-CoA_DH"/>
</dbReference>
<keyword evidence="5" id="KW-1185">Reference proteome</keyword>
<reference evidence="4 5" key="1">
    <citation type="submission" date="2024-11" db="EMBL/GenBank/DDBJ databases">
        <title>First Report of Moraxella oculi in Brazil in an Infectious Bovine Keratoconjunctivitis Outbreak.</title>
        <authorList>
            <person name="Carvalho C.V."/>
            <person name="Domingues R."/>
            <person name="Coutinho C."/>
            <person name="Honorio N.T.B.S."/>
            <person name="Faza D.R.L.R."/>
            <person name="Carvalho W.A."/>
            <person name="Machado A.B.F."/>
            <person name="Martins M.F."/>
            <person name="Gaspar E.B."/>
        </authorList>
    </citation>
    <scope>NUCLEOTIDE SEQUENCE [LARGE SCALE GENOMIC DNA]</scope>
    <source>
        <strain evidence="4 5">2117LE</strain>
    </source>
</reference>
<dbReference type="Pfam" id="PF00725">
    <property type="entry name" value="3HCDH"/>
    <property type="match status" value="1"/>
</dbReference>
<feature type="domain" description="3-hydroxyacyl-CoA dehydrogenase C-terminal" evidence="2">
    <location>
        <begin position="207"/>
        <end position="305"/>
    </location>
</feature>
<dbReference type="InterPro" id="IPR008927">
    <property type="entry name" value="6-PGluconate_DH-like_C_sf"/>
</dbReference>
<sequence>MVIFFCYYFIQPIFLSGVFMSLTRLTVLGAGVLGSQIAFQASFYGIQVISYDISEDALKQAKGRYDALVNDYKKDLGATDEQINQAFANLTLSSDLAEAVKNADIIIEAVPENLELKKKIWSEVGQLAPAHTIFATNTSTLLPSSFNDACGDKSRFLALHFANRIWVQNIVEVMGTSDTNPDVVKATEDFAKQMGMVPIVLHKEQAGYIINSLLVPFLHAASHLLAKDVANPKDIDKVWRMASGSPKGPFEAMDTIGLRTVYTIHSAKAEATGDPLAARFVEILKNDYLDKGRMGRESRAGFYDYDENGEVILD</sequence>
<evidence type="ECO:0000313" key="4">
    <source>
        <dbReference type="EMBL" id="MFL1731468.1"/>
    </source>
</evidence>